<dbReference type="PANTHER" id="PTHR10681:SF128">
    <property type="entry name" value="THIOREDOXIN-DEPENDENT PEROXIDE REDUCTASE, MITOCHONDRIAL"/>
    <property type="match status" value="1"/>
</dbReference>
<evidence type="ECO:0000259" key="5">
    <source>
        <dbReference type="Pfam" id="PF00578"/>
    </source>
</evidence>
<dbReference type="PIRSF" id="PIRSF000239">
    <property type="entry name" value="AHPC"/>
    <property type="match status" value="1"/>
</dbReference>
<dbReference type="GO" id="GO:0042744">
    <property type="term" value="P:hydrogen peroxide catabolic process"/>
    <property type="evidence" value="ECO:0007669"/>
    <property type="project" value="TreeGrafter"/>
</dbReference>
<keyword evidence="2" id="KW-0560">Oxidoreductase</keyword>
<dbReference type="SUPFAM" id="SSF52833">
    <property type="entry name" value="Thioredoxin-like"/>
    <property type="match status" value="1"/>
</dbReference>
<dbReference type="InterPro" id="IPR019479">
    <property type="entry name" value="Peroxiredoxin_C"/>
</dbReference>
<feature type="domain" description="Peroxiredoxin C-terminal" evidence="6">
    <location>
        <begin position="104"/>
        <end position="131"/>
    </location>
</feature>
<dbReference type="Pfam" id="PF00578">
    <property type="entry name" value="AhpC-TSA"/>
    <property type="match status" value="1"/>
</dbReference>
<keyword evidence="8" id="KW-1185">Reference proteome</keyword>
<dbReference type="GO" id="GO:0006979">
    <property type="term" value="P:response to oxidative stress"/>
    <property type="evidence" value="ECO:0007669"/>
    <property type="project" value="TreeGrafter"/>
</dbReference>
<evidence type="ECO:0000256" key="4">
    <source>
        <dbReference type="ARBA" id="ARBA00037420"/>
    </source>
</evidence>
<comment type="similarity">
    <text evidence="1">Belongs to the peroxiredoxin family. AhpC/Prx1 subfamily.</text>
</comment>
<dbReference type="GO" id="GO:0005829">
    <property type="term" value="C:cytosol"/>
    <property type="evidence" value="ECO:0007669"/>
    <property type="project" value="TreeGrafter"/>
</dbReference>
<organism evidence="7 8">
    <name type="scientific">Rossellomorea aquimaris</name>
    <dbReference type="NCBI Taxonomy" id="189382"/>
    <lineage>
        <taxon>Bacteria</taxon>
        <taxon>Bacillati</taxon>
        <taxon>Bacillota</taxon>
        <taxon>Bacilli</taxon>
        <taxon>Bacillales</taxon>
        <taxon>Bacillaceae</taxon>
        <taxon>Rossellomorea</taxon>
    </lineage>
</organism>
<dbReference type="Proteomes" id="UP000182062">
    <property type="component" value="Unassembled WGS sequence"/>
</dbReference>
<evidence type="ECO:0000256" key="2">
    <source>
        <dbReference type="ARBA" id="ARBA00023002"/>
    </source>
</evidence>
<keyword evidence="3" id="KW-1015">Disulfide bond</keyword>
<sequence length="136" mass="15119">MAAVAAIYEQLKLLNTEVLAISTDSIYSHKVFTEVSPSASQVMFPLLSDRTHHISKSYRVLNEKTGAPLRATIIMNPEGMIVTKFVNPLEIGRNVYEILRIIEGMQYNRRTGKGVPANWVPGQPGIIKDPKNIGKI</sequence>
<dbReference type="GO" id="GO:0008379">
    <property type="term" value="F:thioredoxin peroxidase activity"/>
    <property type="evidence" value="ECO:0007669"/>
    <property type="project" value="TreeGrafter"/>
</dbReference>
<comment type="caution">
    <text evidence="7">The sequence shown here is derived from an EMBL/GenBank/DDBJ whole genome shotgun (WGS) entry which is preliminary data.</text>
</comment>
<dbReference type="GO" id="GO:0045454">
    <property type="term" value="P:cell redox homeostasis"/>
    <property type="evidence" value="ECO:0007669"/>
    <property type="project" value="TreeGrafter"/>
</dbReference>
<dbReference type="InterPro" id="IPR000866">
    <property type="entry name" value="AhpC/TSA"/>
</dbReference>
<dbReference type="PANTHER" id="PTHR10681">
    <property type="entry name" value="THIOREDOXIN PEROXIDASE"/>
    <property type="match status" value="1"/>
</dbReference>
<feature type="domain" description="Alkyl hydroperoxide reductase subunit C/ Thiol specific antioxidant" evidence="5">
    <location>
        <begin position="1"/>
        <end position="82"/>
    </location>
</feature>
<evidence type="ECO:0000256" key="3">
    <source>
        <dbReference type="ARBA" id="ARBA00023157"/>
    </source>
</evidence>
<evidence type="ECO:0000313" key="7">
    <source>
        <dbReference type="EMBL" id="OIU71855.1"/>
    </source>
</evidence>
<reference evidence="7 8" key="1">
    <citation type="submission" date="2016-09" db="EMBL/GenBank/DDBJ databases">
        <title>Bacillus aquimaris SAMM genome sequence reveals colonization and biosurfactant production capacities.</title>
        <authorList>
            <person name="Waghmode S.R."/>
            <person name="Suryavanshi M.V."/>
        </authorList>
    </citation>
    <scope>NUCLEOTIDE SEQUENCE [LARGE SCALE GENOMIC DNA]</scope>
    <source>
        <strain evidence="7 8">SAMM</strain>
    </source>
</reference>
<name>A0A1J6WVG0_9BACI</name>
<gene>
    <name evidence="7" type="ORF">BHE18_04170</name>
</gene>
<proteinExistence type="inferred from homology"/>
<dbReference type="InterPro" id="IPR036249">
    <property type="entry name" value="Thioredoxin-like_sf"/>
</dbReference>
<evidence type="ECO:0000313" key="8">
    <source>
        <dbReference type="Proteomes" id="UP000182062"/>
    </source>
</evidence>
<evidence type="ECO:0000256" key="1">
    <source>
        <dbReference type="ARBA" id="ARBA00009796"/>
    </source>
</evidence>
<accession>A0A1J6WVG0</accession>
<dbReference type="Pfam" id="PF10417">
    <property type="entry name" value="1-cysPrx_C"/>
    <property type="match status" value="1"/>
</dbReference>
<protein>
    <submittedName>
        <fullName evidence="7">Alkyl hydroperoxide reductase</fullName>
    </submittedName>
</protein>
<dbReference type="EMBL" id="MINN01000074">
    <property type="protein sequence ID" value="OIU71855.1"/>
    <property type="molecule type" value="Genomic_DNA"/>
</dbReference>
<dbReference type="GO" id="GO:0033554">
    <property type="term" value="P:cellular response to stress"/>
    <property type="evidence" value="ECO:0007669"/>
    <property type="project" value="TreeGrafter"/>
</dbReference>
<dbReference type="AlphaFoldDB" id="A0A1J6WVG0"/>
<dbReference type="OrthoDB" id="9812811at2"/>
<dbReference type="Gene3D" id="3.40.30.10">
    <property type="entry name" value="Glutaredoxin"/>
    <property type="match status" value="1"/>
</dbReference>
<comment type="function">
    <text evidence="4">Thiol-specific peroxidase that catalyzes the reduction of hydrogen peroxide and organic hydroperoxides to water and alcohols, respectively. Plays a role in cell protection against oxidative stress by detoxifying peroxides.</text>
</comment>
<dbReference type="InterPro" id="IPR050217">
    <property type="entry name" value="Peroxiredoxin"/>
</dbReference>
<evidence type="ECO:0000259" key="6">
    <source>
        <dbReference type="Pfam" id="PF10417"/>
    </source>
</evidence>
<dbReference type="InterPro" id="IPR024706">
    <property type="entry name" value="Peroxiredoxin_AhpC-typ"/>
</dbReference>